<protein>
    <recommendedName>
        <fullName evidence="6 7">Large ribosomal subunit protein bL20</fullName>
    </recommendedName>
</protein>
<evidence type="ECO:0000256" key="6">
    <source>
        <dbReference type="ARBA" id="ARBA00035172"/>
    </source>
</evidence>
<evidence type="ECO:0000256" key="2">
    <source>
        <dbReference type="ARBA" id="ARBA00022730"/>
    </source>
</evidence>
<evidence type="ECO:0000256" key="7">
    <source>
        <dbReference type="HAMAP-Rule" id="MF_00382"/>
    </source>
</evidence>
<dbReference type="GO" id="GO:0003735">
    <property type="term" value="F:structural constituent of ribosome"/>
    <property type="evidence" value="ECO:0007669"/>
    <property type="project" value="InterPro"/>
</dbReference>
<dbReference type="GO" id="GO:0005840">
    <property type="term" value="C:ribosome"/>
    <property type="evidence" value="ECO:0007669"/>
    <property type="project" value="UniProtKB-KW"/>
</dbReference>
<organism evidence="9 10">
    <name type="scientific">Acetomicrobium hydrogeniformans ATCC BAA-1850</name>
    <dbReference type="NCBI Taxonomy" id="592015"/>
    <lineage>
        <taxon>Bacteria</taxon>
        <taxon>Thermotogati</taxon>
        <taxon>Synergistota</taxon>
        <taxon>Synergistia</taxon>
        <taxon>Synergistales</taxon>
        <taxon>Acetomicrobiaceae</taxon>
        <taxon>Acetomicrobium</taxon>
    </lineage>
</organism>
<evidence type="ECO:0000256" key="5">
    <source>
        <dbReference type="ARBA" id="ARBA00023274"/>
    </source>
</evidence>
<dbReference type="GO" id="GO:0006412">
    <property type="term" value="P:translation"/>
    <property type="evidence" value="ECO:0007669"/>
    <property type="project" value="InterPro"/>
</dbReference>
<proteinExistence type="inferred from homology"/>
<keyword evidence="4 7" id="KW-0689">Ribosomal protein</keyword>
<dbReference type="FunFam" id="1.10.1900.20:FF:000001">
    <property type="entry name" value="50S ribosomal protein L20"/>
    <property type="match status" value="1"/>
</dbReference>
<dbReference type="STRING" id="592015.HMPREF1705_03346"/>
<dbReference type="PROSITE" id="PS00937">
    <property type="entry name" value="RIBOSOMAL_L20"/>
    <property type="match status" value="1"/>
</dbReference>
<dbReference type="HAMAP" id="MF_00382">
    <property type="entry name" value="Ribosomal_bL20"/>
    <property type="match status" value="1"/>
</dbReference>
<dbReference type="PRINTS" id="PR00062">
    <property type="entry name" value="RIBOSOMALL20"/>
</dbReference>
<dbReference type="Pfam" id="PF00453">
    <property type="entry name" value="Ribosomal_L20"/>
    <property type="match status" value="1"/>
</dbReference>
<dbReference type="GO" id="GO:1990904">
    <property type="term" value="C:ribonucleoprotein complex"/>
    <property type="evidence" value="ECO:0007669"/>
    <property type="project" value="UniProtKB-KW"/>
</dbReference>
<dbReference type="Gene3D" id="1.10.1900.20">
    <property type="entry name" value="Ribosomal protein L20"/>
    <property type="match status" value="1"/>
</dbReference>
<dbReference type="EMBL" id="ACJX03000001">
    <property type="protein sequence ID" value="KRT36085.1"/>
    <property type="molecule type" value="Genomic_DNA"/>
</dbReference>
<name>A0A0T5XEC5_9BACT</name>
<dbReference type="GO" id="GO:0000027">
    <property type="term" value="P:ribosomal large subunit assembly"/>
    <property type="evidence" value="ECO:0007669"/>
    <property type="project" value="UniProtKB-UniRule"/>
</dbReference>
<dbReference type="OrthoDB" id="9808966at2"/>
<dbReference type="CDD" id="cd07026">
    <property type="entry name" value="Ribosomal_L20"/>
    <property type="match status" value="1"/>
</dbReference>
<dbReference type="Gene3D" id="6.10.160.10">
    <property type="match status" value="1"/>
</dbReference>
<sequence length="119" mass="13890">MPRVKGGTATKNKRAKLFKLTKGYYGRRKNVFKRAREAMLRSLSYAYRDRRNRKRDFRKLWIMRINAGAHVYGMNYSTFISGLRKSGIEINRKMLAELAVSDIEAFGQLVEKAKEALVR</sequence>
<evidence type="ECO:0000256" key="8">
    <source>
        <dbReference type="RuleBase" id="RU000560"/>
    </source>
</evidence>
<keyword evidence="5 7" id="KW-0687">Ribonucleoprotein</keyword>
<dbReference type="eggNOG" id="COG0292">
    <property type="taxonomic scope" value="Bacteria"/>
</dbReference>
<comment type="function">
    <text evidence="7 8">Binds directly to 23S ribosomal RNA and is necessary for the in vitro assembly process of the 50S ribosomal subunit. It is not involved in the protein synthesizing functions of that subunit.</text>
</comment>
<evidence type="ECO:0000256" key="1">
    <source>
        <dbReference type="ARBA" id="ARBA00007698"/>
    </source>
</evidence>
<dbReference type="RefSeq" id="WP_009201219.1">
    <property type="nucleotide sequence ID" value="NZ_ACJX03000001.1"/>
</dbReference>
<keyword evidence="10" id="KW-1185">Reference proteome</keyword>
<keyword evidence="2 7" id="KW-0699">rRNA-binding</keyword>
<dbReference type="GO" id="GO:0019843">
    <property type="term" value="F:rRNA binding"/>
    <property type="evidence" value="ECO:0007669"/>
    <property type="project" value="UniProtKB-UniRule"/>
</dbReference>
<dbReference type="Proteomes" id="UP000005273">
    <property type="component" value="Unassembled WGS sequence"/>
</dbReference>
<comment type="similarity">
    <text evidence="1 7 8">Belongs to the bacterial ribosomal protein bL20 family.</text>
</comment>
<evidence type="ECO:0000256" key="3">
    <source>
        <dbReference type="ARBA" id="ARBA00022884"/>
    </source>
</evidence>
<comment type="caution">
    <text evidence="9">The sequence shown here is derived from an EMBL/GenBank/DDBJ whole genome shotgun (WGS) entry which is preliminary data.</text>
</comment>
<evidence type="ECO:0000256" key="4">
    <source>
        <dbReference type="ARBA" id="ARBA00022980"/>
    </source>
</evidence>
<accession>A0A0T5XEC5</accession>
<dbReference type="SUPFAM" id="SSF74731">
    <property type="entry name" value="Ribosomal protein L20"/>
    <property type="match status" value="1"/>
</dbReference>
<gene>
    <name evidence="7" type="primary">rplT</name>
    <name evidence="9" type="ORF">HMPREF1705_03346</name>
</gene>
<dbReference type="NCBIfam" id="TIGR01032">
    <property type="entry name" value="rplT_bact"/>
    <property type="match status" value="1"/>
</dbReference>
<dbReference type="InterPro" id="IPR035566">
    <property type="entry name" value="Ribosomal_protein_bL20_C"/>
</dbReference>
<dbReference type="InterPro" id="IPR049946">
    <property type="entry name" value="RIBOSOMAL_L20_CS"/>
</dbReference>
<reference evidence="10" key="1">
    <citation type="submission" date="2012-09" db="EMBL/GenBank/DDBJ databases">
        <authorList>
            <person name="Weinstock G."/>
            <person name="Sodergren E."/>
            <person name="Clifton S."/>
            <person name="Fulton L."/>
            <person name="Fulton B."/>
            <person name="Courtney L."/>
            <person name="Fronick C."/>
            <person name="Harrison M."/>
            <person name="Strong C."/>
            <person name="Farmer C."/>
            <person name="Delehaunty K."/>
            <person name="Markovic C."/>
            <person name="Hall O."/>
            <person name="Minx P."/>
            <person name="Tomlinson C."/>
            <person name="Mitreva M."/>
            <person name="Nelson J."/>
            <person name="Hou S."/>
            <person name="Wollam A."/>
            <person name="Pepin K.H."/>
            <person name="Johnson M."/>
            <person name="Bhonagiri V."/>
            <person name="Nash W.E."/>
            <person name="Suruliraj S."/>
            <person name="Warren W."/>
            <person name="Chinwalla A."/>
            <person name="Mardis E.R."/>
            <person name="Wilson R.K."/>
        </authorList>
    </citation>
    <scope>NUCLEOTIDE SEQUENCE [LARGE SCALE GENOMIC DNA]</scope>
    <source>
        <strain evidence="10">OS1</strain>
    </source>
</reference>
<evidence type="ECO:0000313" key="10">
    <source>
        <dbReference type="Proteomes" id="UP000005273"/>
    </source>
</evidence>
<dbReference type="PANTHER" id="PTHR10986">
    <property type="entry name" value="39S RIBOSOMAL PROTEIN L20"/>
    <property type="match status" value="1"/>
</dbReference>
<evidence type="ECO:0000313" key="9">
    <source>
        <dbReference type="EMBL" id="KRT36085.1"/>
    </source>
</evidence>
<keyword evidence="3 7" id="KW-0694">RNA-binding</keyword>
<dbReference type="AlphaFoldDB" id="A0A0T5XEC5"/>
<dbReference type="InterPro" id="IPR005813">
    <property type="entry name" value="Ribosomal_bL20"/>
</dbReference>